<name>A0A8J3TEP6_9ACTN</name>
<dbReference type="Proteomes" id="UP000599074">
    <property type="component" value="Unassembled WGS sequence"/>
</dbReference>
<proteinExistence type="predicted"/>
<feature type="compositionally biased region" description="Low complexity" evidence="1">
    <location>
        <begin position="95"/>
        <end position="104"/>
    </location>
</feature>
<dbReference type="EMBL" id="BOON01000033">
    <property type="protein sequence ID" value="GII24101.1"/>
    <property type="molecule type" value="Genomic_DNA"/>
</dbReference>
<keyword evidence="3" id="KW-1185">Reference proteome</keyword>
<protein>
    <recommendedName>
        <fullName evidence="4">Peptidase M23</fullName>
    </recommendedName>
</protein>
<feature type="region of interest" description="Disordered" evidence="1">
    <location>
        <begin position="95"/>
        <end position="122"/>
    </location>
</feature>
<evidence type="ECO:0008006" key="4">
    <source>
        <dbReference type="Google" id="ProtNLM"/>
    </source>
</evidence>
<accession>A0A8J3TEP6</accession>
<sequence length="263" mass="26889">MAAFSQLAPLISAKINPILRGTAASIALGGVGAVSWGVAPAAATPAATPRAAAVIASGPVPTNAEQQVGNVQEDSGYDGLVAAVGWLLGAVKAPTSAAPTADPSSPNPQPSGSTHPSSVPAVQPVAGLGRVEMDNAAAIVAAGKQLNLPSRAYVVAISTALQESRLRNLANPNVPGSMDHPNEGVGYDYDSVGLFQQRPNWGTVDQLMDPQESARRFYAALVQIPGWEQMAVTDAAQTVQQSAFPGAYAQHQWLAEQIVAAIG</sequence>
<evidence type="ECO:0000256" key="1">
    <source>
        <dbReference type="SAM" id="MobiDB-lite"/>
    </source>
</evidence>
<gene>
    <name evidence="2" type="ORF">Pme01_36980</name>
</gene>
<organism evidence="2 3">
    <name type="scientific">Planosporangium mesophilum</name>
    <dbReference type="NCBI Taxonomy" id="689768"/>
    <lineage>
        <taxon>Bacteria</taxon>
        <taxon>Bacillati</taxon>
        <taxon>Actinomycetota</taxon>
        <taxon>Actinomycetes</taxon>
        <taxon>Micromonosporales</taxon>
        <taxon>Micromonosporaceae</taxon>
        <taxon>Planosporangium</taxon>
    </lineage>
</organism>
<reference evidence="2" key="1">
    <citation type="submission" date="2021-01" db="EMBL/GenBank/DDBJ databases">
        <title>Whole genome shotgun sequence of Planosporangium mesophilum NBRC 109066.</title>
        <authorList>
            <person name="Komaki H."/>
            <person name="Tamura T."/>
        </authorList>
    </citation>
    <scope>NUCLEOTIDE SEQUENCE</scope>
    <source>
        <strain evidence="2">NBRC 109066</strain>
    </source>
</reference>
<evidence type="ECO:0000313" key="2">
    <source>
        <dbReference type="EMBL" id="GII24101.1"/>
    </source>
</evidence>
<dbReference type="AlphaFoldDB" id="A0A8J3TEP6"/>
<comment type="caution">
    <text evidence="2">The sequence shown here is derived from an EMBL/GenBank/DDBJ whole genome shotgun (WGS) entry which is preliminary data.</text>
</comment>
<evidence type="ECO:0000313" key="3">
    <source>
        <dbReference type="Proteomes" id="UP000599074"/>
    </source>
</evidence>